<dbReference type="PRINTS" id="PR00738">
    <property type="entry name" value="GLHYDRLASE20"/>
</dbReference>
<evidence type="ECO:0000256" key="4">
    <source>
        <dbReference type="ARBA" id="ARBA00022729"/>
    </source>
</evidence>
<keyword evidence="11" id="KW-1185">Reference proteome</keyword>
<keyword evidence="4" id="KW-0732">Signal</keyword>
<dbReference type="GO" id="GO:0016231">
    <property type="term" value="F:beta-N-acetylglucosaminidase activity"/>
    <property type="evidence" value="ECO:0007669"/>
    <property type="project" value="TreeGrafter"/>
</dbReference>
<gene>
    <name evidence="12" type="primary">LOC112690105</name>
</gene>
<name>A0A8B8GAK8_9HEMI</name>
<dbReference type="Pfam" id="PF00728">
    <property type="entry name" value="Glyco_hydro_20"/>
    <property type="match status" value="1"/>
</dbReference>
<dbReference type="InterPro" id="IPR025705">
    <property type="entry name" value="Beta_hexosaminidase_sua/sub"/>
</dbReference>
<sequence length="616" mass="69734">MYYMYYVMLKRRKTMACCTLTAGAVLLFLFLNVRQNNADGPDTSEHYLVESFKCINNTCIASKIVSAEKKNSGIDGSVDVCRLTCGSYGSLWPRPTIKTAIEKSVIEFSVDNIKFDTSSVADQLGKEYMTEVSQVFISSLKKLCIPNCVSYDNTPIISISTSTPFGYIKLTTNESYNLKISTEGNQIFVKIEAITVYGARNGLETVRQLIATYGSNASGKKLVIAGNVQISDQPIFAYRGFMLDTSRHYFPISTIKKQIDAMGHSKLNVFHWHATDTHSFPLDLPSAPQMAKYGAYSHEEKYSYKDIKDLLRYALVRGVRIVMEIDSPAHAGNGWQWSKASGYGEMALCVDKGPWRKYCVQPPCGQLNPINTNTYKWLGKIYKDLISAFPKGEAFHMGGDEVAINCWNSTAEIINWMKANNKSLDESDYLELWSQFHANSLSEYDKEAGNADSDITVWSSGLTEPDIIQKYLDNKRYTIEVWEEATSLIELVKLGYKTIIALKDVYYLDHGFWYPTNYHNWKIIYNNQMPIVNNPKLLLGAETCMWSEYVDDQAVDSKVWPRAAALAERLWANPKTNALAAEYRFLQHRERLVTLGLKADAVTPEWCQLHEGECIL</sequence>
<dbReference type="RefSeq" id="XP_025419812.1">
    <property type="nucleotide sequence ID" value="XM_025564027.1"/>
</dbReference>
<dbReference type="CDD" id="cd06562">
    <property type="entry name" value="GH20_HexA_HexB-like"/>
    <property type="match status" value="1"/>
</dbReference>
<dbReference type="SUPFAM" id="SSF55545">
    <property type="entry name" value="beta-N-acetylhexosaminidase-like domain"/>
    <property type="match status" value="1"/>
</dbReference>
<evidence type="ECO:0000313" key="12">
    <source>
        <dbReference type="RefSeq" id="XP_025419812.1"/>
    </source>
</evidence>
<feature type="active site" description="Proton donor" evidence="8">
    <location>
        <position position="401"/>
    </location>
</feature>
<dbReference type="GO" id="GO:0005886">
    <property type="term" value="C:plasma membrane"/>
    <property type="evidence" value="ECO:0007669"/>
    <property type="project" value="TreeGrafter"/>
</dbReference>
<evidence type="ECO:0000256" key="8">
    <source>
        <dbReference type="PIRSR" id="PIRSR625705-1"/>
    </source>
</evidence>
<dbReference type="InterPro" id="IPR015883">
    <property type="entry name" value="Glyco_hydro_20_cat"/>
</dbReference>
<dbReference type="PANTHER" id="PTHR22600:SF42">
    <property type="entry name" value="BETA-N-ACETYLHEXOSAMINIDASE"/>
    <property type="match status" value="1"/>
</dbReference>
<evidence type="ECO:0000256" key="2">
    <source>
        <dbReference type="ARBA" id="ARBA00006285"/>
    </source>
</evidence>
<dbReference type="Gene3D" id="3.20.20.80">
    <property type="entry name" value="Glycosidases"/>
    <property type="match status" value="1"/>
</dbReference>
<evidence type="ECO:0000256" key="3">
    <source>
        <dbReference type="ARBA" id="ARBA00012663"/>
    </source>
</evidence>
<dbReference type="GO" id="GO:0030203">
    <property type="term" value="P:glycosaminoglycan metabolic process"/>
    <property type="evidence" value="ECO:0007669"/>
    <property type="project" value="TreeGrafter"/>
</dbReference>
<dbReference type="InterPro" id="IPR029019">
    <property type="entry name" value="HEX_eukaryotic_N"/>
</dbReference>
<feature type="domain" description="Beta-hexosaminidase eukaryotic type N-terminal" evidence="10">
    <location>
        <begin position="157"/>
        <end position="209"/>
    </location>
</feature>
<dbReference type="Proteomes" id="UP000694846">
    <property type="component" value="Unplaced"/>
</dbReference>
<dbReference type="Pfam" id="PF14845">
    <property type="entry name" value="Glycohydro_20b2"/>
    <property type="match status" value="1"/>
</dbReference>
<dbReference type="OrthoDB" id="428480at2759"/>
<evidence type="ECO:0000313" key="11">
    <source>
        <dbReference type="Proteomes" id="UP000694846"/>
    </source>
</evidence>
<evidence type="ECO:0000256" key="6">
    <source>
        <dbReference type="ARBA" id="ARBA00023180"/>
    </source>
</evidence>
<evidence type="ECO:0000256" key="5">
    <source>
        <dbReference type="ARBA" id="ARBA00022801"/>
    </source>
</evidence>
<evidence type="ECO:0000259" key="9">
    <source>
        <dbReference type="Pfam" id="PF00728"/>
    </source>
</evidence>
<keyword evidence="7" id="KW-0326">Glycosidase</keyword>
<evidence type="ECO:0000259" key="10">
    <source>
        <dbReference type="Pfam" id="PF14845"/>
    </source>
</evidence>
<dbReference type="EC" id="3.2.1.52" evidence="3"/>
<dbReference type="PANTHER" id="PTHR22600">
    <property type="entry name" value="BETA-HEXOSAMINIDASE"/>
    <property type="match status" value="1"/>
</dbReference>
<dbReference type="GO" id="GO:0005975">
    <property type="term" value="P:carbohydrate metabolic process"/>
    <property type="evidence" value="ECO:0007669"/>
    <property type="project" value="InterPro"/>
</dbReference>
<dbReference type="InterPro" id="IPR029018">
    <property type="entry name" value="Hex-like_dom2"/>
</dbReference>
<keyword evidence="6" id="KW-0325">Glycoprotein</keyword>
<comment type="catalytic activity">
    <reaction evidence="1">
        <text>Hydrolysis of terminal non-reducing N-acetyl-D-hexosamine residues in N-acetyl-beta-D-hexosaminides.</text>
        <dbReference type="EC" id="3.2.1.52"/>
    </reaction>
</comment>
<proteinExistence type="inferred from homology"/>
<comment type="similarity">
    <text evidence="2">Belongs to the glycosyl hydrolase 20 family.</text>
</comment>
<protein>
    <recommendedName>
        <fullName evidence="3">beta-N-acetylhexosaminidase</fullName>
        <ecNumber evidence="3">3.2.1.52</ecNumber>
    </recommendedName>
</protein>
<dbReference type="AlphaFoldDB" id="A0A8B8GAK8"/>
<evidence type="ECO:0000256" key="1">
    <source>
        <dbReference type="ARBA" id="ARBA00001231"/>
    </source>
</evidence>
<dbReference type="SUPFAM" id="SSF51445">
    <property type="entry name" value="(Trans)glycosidases"/>
    <property type="match status" value="1"/>
</dbReference>
<accession>A0A8B8GAK8</accession>
<dbReference type="Gene3D" id="3.30.379.10">
    <property type="entry name" value="Chitobiase/beta-hexosaminidase domain 2-like"/>
    <property type="match status" value="1"/>
</dbReference>
<dbReference type="FunFam" id="3.20.20.80:FF:000063">
    <property type="entry name" value="Beta-hexosaminidase"/>
    <property type="match status" value="1"/>
</dbReference>
<keyword evidence="5" id="KW-0378">Hydrolase</keyword>
<dbReference type="InterPro" id="IPR017853">
    <property type="entry name" value="GH"/>
</dbReference>
<organism evidence="11 12">
    <name type="scientific">Sipha flava</name>
    <name type="common">yellow sugarcane aphid</name>
    <dbReference type="NCBI Taxonomy" id="143950"/>
    <lineage>
        <taxon>Eukaryota</taxon>
        <taxon>Metazoa</taxon>
        <taxon>Ecdysozoa</taxon>
        <taxon>Arthropoda</taxon>
        <taxon>Hexapoda</taxon>
        <taxon>Insecta</taxon>
        <taxon>Pterygota</taxon>
        <taxon>Neoptera</taxon>
        <taxon>Paraneoptera</taxon>
        <taxon>Hemiptera</taxon>
        <taxon>Sternorrhyncha</taxon>
        <taxon>Aphidomorpha</taxon>
        <taxon>Aphidoidea</taxon>
        <taxon>Aphididae</taxon>
        <taxon>Sipha</taxon>
    </lineage>
</organism>
<dbReference type="GeneID" id="112690105"/>
<feature type="domain" description="Glycoside hydrolase family 20 catalytic" evidence="9">
    <location>
        <begin position="236"/>
        <end position="573"/>
    </location>
</feature>
<reference evidence="12" key="1">
    <citation type="submission" date="2025-08" db="UniProtKB">
        <authorList>
            <consortium name="RefSeq"/>
        </authorList>
    </citation>
    <scope>IDENTIFICATION</scope>
    <source>
        <tissue evidence="12">Whole body</tissue>
    </source>
</reference>
<evidence type="ECO:0000256" key="7">
    <source>
        <dbReference type="ARBA" id="ARBA00023295"/>
    </source>
</evidence>